<evidence type="ECO:0008006" key="5">
    <source>
        <dbReference type="Google" id="ProtNLM"/>
    </source>
</evidence>
<dbReference type="Gene3D" id="1.20.1050.10">
    <property type="match status" value="1"/>
</dbReference>
<evidence type="ECO:0000259" key="1">
    <source>
        <dbReference type="PROSITE" id="PS50404"/>
    </source>
</evidence>
<evidence type="ECO:0000259" key="2">
    <source>
        <dbReference type="PROSITE" id="PS50405"/>
    </source>
</evidence>
<keyword evidence="4" id="KW-1185">Reference proteome</keyword>
<evidence type="ECO:0000313" key="4">
    <source>
        <dbReference type="Proteomes" id="UP000193922"/>
    </source>
</evidence>
<dbReference type="EMBL" id="MCFD01000004">
    <property type="protein sequence ID" value="ORX71561.1"/>
    <property type="molecule type" value="Genomic_DNA"/>
</dbReference>
<dbReference type="InterPro" id="IPR004045">
    <property type="entry name" value="Glutathione_S-Trfase_N"/>
</dbReference>
<dbReference type="GO" id="GO:0004364">
    <property type="term" value="F:glutathione transferase activity"/>
    <property type="evidence" value="ECO:0007669"/>
    <property type="project" value="TreeGrafter"/>
</dbReference>
<dbReference type="GeneID" id="63807954"/>
<reference evidence="3 4" key="1">
    <citation type="submission" date="2016-07" db="EMBL/GenBank/DDBJ databases">
        <title>Pervasive Adenine N6-methylation of Active Genes in Fungi.</title>
        <authorList>
            <consortium name="DOE Joint Genome Institute"/>
            <person name="Mondo S.J."/>
            <person name="Dannebaum R.O."/>
            <person name="Kuo R.C."/>
            <person name="Labutti K."/>
            <person name="Haridas S."/>
            <person name="Kuo A."/>
            <person name="Salamov A."/>
            <person name="Ahrendt S.R."/>
            <person name="Lipzen A."/>
            <person name="Sullivan W."/>
            <person name="Andreopoulos W.B."/>
            <person name="Clum A."/>
            <person name="Lindquist E."/>
            <person name="Daum C."/>
            <person name="Ramamoorthy G.K."/>
            <person name="Gryganskyi A."/>
            <person name="Culley D."/>
            <person name="Magnuson J.K."/>
            <person name="James T.Y."/>
            <person name="O'Malley M.A."/>
            <person name="Stajich J.E."/>
            <person name="Spatafora J.W."/>
            <person name="Visel A."/>
            <person name="Grigoriev I.V."/>
        </authorList>
    </citation>
    <scope>NUCLEOTIDE SEQUENCE [LARGE SCALE GENOMIC DNA]</scope>
    <source>
        <strain evidence="3 4">ATCC 12442</strain>
    </source>
</reference>
<dbReference type="PROSITE" id="PS50405">
    <property type="entry name" value="GST_CTER"/>
    <property type="match status" value="1"/>
</dbReference>
<proteinExistence type="predicted"/>
<dbReference type="InterPro" id="IPR040079">
    <property type="entry name" value="Glutathione_S-Trfase"/>
</dbReference>
<dbReference type="Proteomes" id="UP000193922">
    <property type="component" value="Unassembled WGS sequence"/>
</dbReference>
<dbReference type="Gene3D" id="3.40.30.10">
    <property type="entry name" value="Glutaredoxin"/>
    <property type="match status" value="1"/>
</dbReference>
<comment type="caution">
    <text evidence="3">The sequence shown here is derived from an EMBL/GenBank/DDBJ whole genome shotgun (WGS) entry which is preliminary data.</text>
</comment>
<dbReference type="PROSITE" id="PS50404">
    <property type="entry name" value="GST_NTER"/>
    <property type="match status" value="1"/>
</dbReference>
<dbReference type="InterPro" id="IPR050213">
    <property type="entry name" value="GST_superfamily"/>
</dbReference>
<evidence type="ECO:0000313" key="3">
    <source>
        <dbReference type="EMBL" id="ORX71561.1"/>
    </source>
</evidence>
<dbReference type="SFLD" id="SFLDS00019">
    <property type="entry name" value="Glutathione_Transferase_(cytos"/>
    <property type="match status" value="1"/>
</dbReference>
<dbReference type="AlphaFoldDB" id="A0A1Y1WDG0"/>
<protein>
    <recommendedName>
        <fullName evidence="5">Glutathione S-transferase</fullName>
    </recommendedName>
</protein>
<gene>
    <name evidence="3" type="ORF">DL89DRAFT_321854</name>
</gene>
<name>A0A1Y1WDG0_9FUNG</name>
<dbReference type="InterPro" id="IPR036282">
    <property type="entry name" value="Glutathione-S-Trfase_C_sf"/>
</dbReference>
<organism evidence="3 4">
    <name type="scientific">Linderina pennispora</name>
    <dbReference type="NCBI Taxonomy" id="61395"/>
    <lineage>
        <taxon>Eukaryota</taxon>
        <taxon>Fungi</taxon>
        <taxon>Fungi incertae sedis</taxon>
        <taxon>Zoopagomycota</taxon>
        <taxon>Kickxellomycotina</taxon>
        <taxon>Kickxellomycetes</taxon>
        <taxon>Kickxellales</taxon>
        <taxon>Kickxellaceae</taxon>
        <taxon>Linderina</taxon>
    </lineage>
</organism>
<sequence>MASIVSTSYNLRYFNFPGLAETIRLLLCSIGAQWTEEHPEWPEKKGEQPFGHLPVLVEKDSGGQVLFTLSESLVIERYLLRKHSLVPSDPELAARQEQLRDQLYDAMVAMSYAMHAGGESAHIVVRRCTEILENLGQVHGKALRDNGSNGHLFGDKTTYPDLALYAFIRHIRAESAKEESAEIAAHFDSEAAPEFKKLVAVVEADPALQSYFEIQEKIGKS</sequence>
<feature type="domain" description="GST C-terminal" evidence="2">
    <location>
        <begin position="89"/>
        <end position="221"/>
    </location>
</feature>
<dbReference type="STRING" id="61395.A0A1Y1WDG0"/>
<accession>A0A1Y1WDG0</accession>
<dbReference type="Pfam" id="PF14497">
    <property type="entry name" value="GST_C_3"/>
    <property type="match status" value="1"/>
</dbReference>
<feature type="domain" description="GST N-terminal" evidence="1">
    <location>
        <begin position="7"/>
        <end position="87"/>
    </location>
</feature>
<dbReference type="PANTHER" id="PTHR11571">
    <property type="entry name" value="GLUTATHIONE S-TRANSFERASE"/>
    <property type="match status" value="1"/>
</dbReference>
<dbReference type="InterPro" id="IPR036249">
    <property type="entry name" value="Thioredoxin-like_sf"/>
</dbReference>
<dbReference type="OrthoDB" id="414243at2759"/>
<dbReference type="SUPFAM" id="SSF52833">
    <property type="entry name" value="Thioredoxin-like"/>
    <property type="match status" value="1"/>
</dbReference>
<dbReference type="InterPro" id="IPR010987">
    <property type="entry name" value="Glutathione-S-Trfase_C-like"/>
</dbReference>
<dbReference type="SUPFAM" id="SSF47616">
    <property type="entry name" value="GST C-terminal domain-like"/>
    <property type="match status" value="1"/>
</dbReference>
<dbReference type="InterPro" id="IPR004046">
    <property type="entry name" value="GST_C"/>
</dbReference>
<dbReference type="RefSeq" id="XP_040745076.1">
    <property type="nucleotide sequence ID" value="XM_040891306.1"/>
</dbReference>
<dbReference type="GO" id="GO:0006749">
    <property type="term" value="P:glutathione metabolic process"/>
    <property type="evidence" value="ECO:0007669"/>
    <property type="project" value="TreeGrafter"/>
</dbReference>